<keyword evidence="4 7" id="KW-0812">Transmembrane</keyword>
<feature type="transmembrane region" description="Helical" evidence="7">
    <location>
        <begin position="364"/>
        <end position="381"/>
    </location>
</feature>
<evidence type="ECO:0000256" key="3">
    <source>
        <dbReference type="ARBA" id="ARBA00022475"/>
    </source>
</evidence>
<feature type="transmembrane region" description="Helical" evidence="7">
    <location>
        <begin position="340"/>
        <end position="358"/>
    </location>
</feature>
<keyword evidence="6 7" id="KW-0472">Membrane</keyword>
<comment type="similarity">
    <text evidence="2">Belongs to the MscS (TC 1.A.23) family.</text>
</comment>
<dbReference type="InterPro" id="IPR010920">
    <property type="entry name" value="LSM_dom_sf"/>
</dbReference>
<evidence type="ECO:0000256" key="4">
    <source>
        <dbReference type="ARBA" id="ARBA00022692"/>
    </source>
</evidence>
<dbReference type="InterPro" id="IPR049278">
    <property type="entry name" value="MS_channel_C"/>
</dbReference>
<evidence type="ECO:0000259" key="9">
    <source>
        <dbReference type="Pfam" id="PF00924"/>
    </source>
</evidence>
<dbReference type="SUPFAM" id="SSF50182">
    <property type="entry name" value="Sm-like ribonucleoproteins"/>
    <property type="match status" value="1"/>
</dbReference>
<evidence type="ECO:0000313" key="14">
    <source>
        <dbReference type="Proteomes" id="UP000252707"/>
    </source>
</evidence>
<dbReference type="SUPFAM" id="SSF82689">
    <property type="entry name" value="Mechanosensitive channel protein MscS (YggB), C-terminal domain"/>
    <property type="match status" value="1"/>
</dbReference>
<keyword evidence="14" id="KW-1185">Reference proteome</keyword>
<dbReference type="InterPro" id="IPR057485">
    <property type="entry name" value="YbiO-like_TM1"/>
</dbReference>
<feature type="transmembrane region" description="Helical" evidence="7">
    <location>
        <begin position="254"/>
        <end position="278"/>
    </location>
</feature>
<evidence type="ECO:0000256" key="7">
    <source>
        <dbReference type="SAM" id="Phobius"/>
    </source>
</evidence>
<feature type="transmembrane region" description="Helical" evidence="7">
    <location>
        <begin position="130"/>
        <end position="155"/>
    </location>
</feature>
<dbReference type="Gene3D" id="3.30.70.100">
    <property type="match status" value="1"/>
</dbReference>
<evidence type="ECO:0000256" key="2">
    <source>
        <dbReference type="ARBA" id="ARBA00008017"/>
    </source>
</evidence>
<feature type="transmembrane region" description="Helical" evidence="7">
    <location>
        <begin position="422"/>
        <end position="443"/>
    </location>
</feature>
<keyword evidence="8" id="KW-0732">Signal</keyword>
<dbReference type="GO" id="GO:0005886">
    <property type="term" value="C:plasma membrane"/>
    <property type="evidence" value="ECO:0007669"/>
    <property type="project" value="UniProtKB-SubCell"/>
</dbReference>
<gene>
    <name evidence="13" type="ORF">DFQ59_102405</name>
</gene>
<dbReference type="Gene3D" id="1.10.287.1260">
    <property type="match status" value="1"/>
</dbReference>
<dbReference type="InterPro" id="IPR011014">
    <property type="entry name" value="MscS_channel_TM-2"/>
</dbReference>
<reference evidence="13 14" key="1">
    <citation type="submission" date="2018-07" db="EMBL/GenBank/DDBJ databases">
        <title>Genomic Encyclopedia of Type Strains, Phase IV (KMG-IV): sequencing the most valuable type-strain genomes for metagenomic binning, comparative biology and taxonomic classification.</title>
        <authorList>
            <person name="Goeker M."/>
        </authorList>
    </citation>
    <scope>NUCLEOTIDE SEQUENCE [LARGE SCALE GENOMIC DNA]</scope>
    <source>
        <strain evidence="13 14">DSM 26407</strain>
    </source>
</reference>
<feature type="transmembrane region" description="Helical" evidence="7">
    <location>
        <begin position="532"/>
        <end position="550"/>
    </location>
</feature>
<feature type="transmembrane region" description="Helical" evidence="7">
    <location>
        <begin position="455"/>
        <end position="477"/>
    </location>
</feature>
<feature type="signal peptide" evidence="8">
    <location>
        <begin position="1"/>
        <end position="30"/>
    </location>
</feature>
<evidence type="ECO:0000313" key="13">
    <source>
        <dbReference type="EMBL" id="RCX32052.1"/>
    </source>
</evidence>
<evidence type="ECO:0000259" key="10">
    <source>
        <dbReference type="Pfam" id="PF21082"/>
    </source>
</evidence>
<dbReference type="AlphaFoldDB" id="A0A369CDE0"/>
<accession>A0A369CDE0</accession>
<feature type="transmembrane region" description="Helical" evidence="7">
    <location>
        <begin position="211"/>
        <end position="234"/>
    </location>
</feature>
<dbReference type="InterPro" id="IPR006685">
    <property type="entry name" value="MscS_channel_2nd"/>
</dbReference>
<evidence type="ECO:0000256" key="5">
    <source>
        <dbReference type="ARBA" id="ARBA00022989"/>
    </source>
</evidence>
<feature type="domain" description="Mechanosensitive ion channel MscS" evidence="9">
    <location>
        <begin position="553"/>
        <end position="617"/>
    </location>
</feature>
<feature type="transmembrane region" description="Helical" evidence="7">
    <location>
        <begin position="284"/>
        <end position="305"/>
    </location>
</feature>
<dbReference type="OrthoDB" id="6500477at2"/>
<feature type="transmembrane region" description="Helical" evidence="7">
    <location>
        <begin position="507"/>
        <end position="526"/>
    </location>
</feature>
<evidence type="ECO:0000256" key="1">
    <source>
        <dbReference type="ARBA" id="ARBA00004651"/>
    </source>
</evidence>
<dbReference type="SUPFAM" id="SSF82861">
    <property type="entry name" value="Mechanosensitive channel protein MscS (YggB), transmembrane region"/>
    <property type="match status" value="1"/>
</dbReference>
<protein>
    <submittedName>
        <fullName evidence="13">Small conductance mechanosensitive channel</fullName>
    </submittedName>
</protein>
<comment type="caution">
    <text evidence="13">The sequence shown here is derived from an EMBL/GenBank/DDBJ whole genome shotgun (WGS) entry which is preliminary data.</text>
</comment>
<evidence type="ECO:0000256" key="6">
    <source>
        <dbReference type="ARBA" id="ARBA00023136"/>
    </source>
</evidence>
<dbReference type="Pfam" id="PF25392">
    <property type="entry name" value="MS_channel_TM1"/>
    <property type="match status" value="1"/>
</dbReference>
<keyword evidence="3" id="KW-1003">Cell membrane</keyword>
<name>A0A369CDE0_9GAMM</name>
<evidence type="ECO:0000256" key="8">
    <source>
        <dbReference type="SAM" id="SignalP"/>
    </source>
</evidence>
<dbReference type="Pfam" id="PF21082">
    <property type="entry name" value="MS_channel_3rd"/>
    <property type="match status" value="1"/>
</dbReference>
<dbReference type="Pfam" id="PF00924">
    <property type="entry name" value="MS_channel_2nd"/>
    <property type="match status" value="1"/>
</dbReference>
<proteinExistence type="inferred from homology"/>
<dbReference type="InterPro" id="IPR023408">
    <property type="entry name" value="MscS_beta-dom_sf"/>
</dbReference>
<dbReference type="InterPro" id="IPR049142">
    <property type="entry name" value="MS_channel_1st"/>
</dbReference>
<dbReference type="PANTHER" id="PTHR30460:SF0">
    <property type="entry name" value="MODERATE CONDUCTANCE MECHANOSENSITIVE CHANNEL YBIO"/>
    <property type="match status" value="1"/>
</dbReference>
<dbReference type="InterPro" id="IPR045276">
    <property type="entry name" value="YbiO_bact"/>
</dbReference>
<dbReference type="PANTHER" id="PTHR30460">
    <property type="entry name" value="MODERATE CONDUCTANCE MECHANOSENSITIVE CHANNEL YBIO"/>
    <property type="match status" value="1"/>
</dbReference>
<dbReference type="GO" id="GO:0008381">
    <property type="term" value="F:mechanosensitive monoatomic ion channel activity"/>
    <property type="evidence" value="ECO:0007669"/>
    <property type="project" value="InterPro"/>
</dbReference>
<evidence type="ECO:0000259" key="12">
    <source>
        <dbReference type="Pfam" id="PF25392"/>
    </source>
</evidence>
<feature type="domain" description="Moderate conductance mechanosensitive channel YbiO-like transmembrane helix 1" evidence="12">
    <location>
        <begin position="371"/>
        <end position="447"/>
    </location>
</feature>
<feature type="domain" description="Mechanosensitive ion channel transmembrane helices 2/3" evidence="11">
    <location>
        <begin position="511"/>
        <end position="551"/>
    </location>
</feature>
<feature type="transmembrane region" description="Helical" evidence="7">
    <location>
        <begin position="175"/>
        <end position="199"/>
    </location>
</feature>
<keyword evidence="5 7" id="KW-1133">Transmembrane helix</keyword>
<dbReference type="InterPro" id="IPR011066">
    <property type="entry name" value="MscS_channel_C_sf"/>
</dbReference>
<evidence type="ECO:0000259" key="11">
    <source>
        <dbReference type="Pfam" id="PF21088"/>
    </source>
</evidence>
<sequence>MHRIRHIRTANLIILLLLVFPLLLPAPAGAQPAAEPPAADADVEALIHVLENPDARARLLERLRETAPAAAGDANGAALQGVTADLLGRVSQRFGVLAGELRTVASVVGELPLLLERLPRQWSDPERRSFWLSVLGNLALTLGAGYLAWMLLRVLTRRPRRALAGRVRDTLASRLLAFVPSLMLEIVPVGAFALAAWTALALVDPREQTRLVVLAWVYALIVVQGLRAVVRAVVTPDAPSLRLAAMDDESAHYVDIWTLRLAGTAGYGFFLLQAALLMGLPGDLHAFLLRLLGLVVAVLVVIFILQNREPVATWIRGRPEGAGTPPGAGLQALRNSLARTWHLLAALYTGLLFVIGSLGVPGGFVYLFRGTALTLLVLLLGRGADQVAGRLVELRFRISPELQRQLPGLERRANRYLPILSAVLRAVIYVMAALAVMQAWGLGTLEWLISGPGRAVVAIFVRVAGILLVALAAWEIIGGYLERRLRETGPDGQVLVRSARTRTLMSVARNALLVVVSVVSVLMILSELGINIAPLLAGAGVVGLAVGFGAQKLVQDVITGVFILFQDLMAVGDVVKLGDRAGVVEAISIRSVRLRDLTGTVHTIPFSAIDTVSNLTRDFSFYVFDVGVAYREDVDQVMDLLRAVGDELQADPAFAPLILEPLEVLGVDAFADSAVMIKARIKTVPLKQWSVGREFNRRMKHRFDAEGIEIPFPHLSVYFGADKEGKAPPAFVKLQEPAAGTAAAD</sequence>
<dbReference type="Gene3D" id="2.30.30.60">
    <property type="match status" value="1"/>
</dbReference>
<dbReference type="Pfam" id="PF21088">
    <property type="entry name" value="MS_channel_1st"/>
    <property type="match status" value="1"/>
</dbReference>
<feature type="domain" description="Mechanosensitive ion channel MscS C-terminal" evidence="10">
    <location>
        <begin position="623"/>
        <end position="710"/>
    </location>
</feature>
<feature type="chain" id="PRO_5016647946" evidence="8">
    <location>
        <begin position="31"/>
        <end position="745"/>
    </location>
</feature>
<comment type="subcellular location">
    <subcellularLocation>
        <location evidence="1">Cell membrane</location>
        <topology evidence="1">Multi-pass membrane protein</topology>
    </subcellularLocation>
</comment>
<dbReference type="RefSeq" id="WP_114278873.1">
    <property type="nucleotide sequence ID" value="NZ_QPJY01000002.1"/>
</dbReference>
<organism evidence="13 14">
    <name type="scientific">Thioalbus denitrificans</name>
    <dbReference type="NCBI Taxonomy" id="547122"/>
    <lineage>
        <taxon>Bacteria</taxon>
        <taxon>Pseudomonadati</taxon>
        <taxon>Pseudomonadota</taxon>
        <taxon>Gammaproteobacteria</taxon>
        <taxon>Chromatiales</taxon>
        <taxon>Ectothiorhodospiraceae</taxon>
        <taxon>Thioalbus</taxon>
    </lineage>
</organism>
<dbReference type="Proteomes" id="UP000252707">
    <property type="component" value="Unassembled WGS sequence"/>
</dbReference>
<dbReference type="EMBL" id="QPJY01000002">
    <property type="protein sequence ID" value="RCX32052.1"/>
    <property type="molecule type" value="Genomic_DNA"/>
</dbReference>